<organism evidence="2 3">
    <name type="scientific">Acer negundo</name>
    <name type="common">Box elder</name>
    <dbReference type="NCBI Taxonomy" id="4023"/>
    <lineage>
        <taxon>Eukaryota</taxon>
        <taxon>Viridiplantae</taxon>
        <taxon>Streptophyta</taxon>
        <taxon>Embryophyta</taxon>
        <taxon>Tracheophyta</taxon>
        <taxon>Spermatophyta</taxon>
        <taxon>Magnoliopsida</taxon>
        <taxon>eudicotyledons</taxon>
        <taxon>Gunneridae</taxon>
        <taxon>Pentapetalae</taxon>
        <taxon>rosids</taxon>
        <taxon>malvids</taxon>
        <taxon>Sapindales</taxon>
        <taxon>Sapindaceae</taxon>
        <taxon>Hippocastanoideae</taxon>
        <taxon>Acereae</taxon>
        <taxon>Acer</taxon>
    </lineage>
</organism>
<feature type="transmembrane region" description="Helical" evidence="1">
    <location>
        <begin position="20"/>
        <end position="53"/>
    </location>
</feature>
<keyword evidence="1" id="KW-0472">Membrane</keyword>
<evidence type="ECO:0000313" key="2">
    <source>
        <dbReference type="EMBL" id="KAI9157616.1"/>
    </source>
</evidence>
<comment type="caution">
    <text evidence="2">The sequence shown here is derived from an EMBL/GenBank/DDBJ whole genome shotgun (WGS) entry which is preliminary data.</text>
</comment>
<proteinExistence type="predicted"/>
<protein>
    <recommendedName>
        <fullName evidence="4">Transmembrane protein</fullName>
    </recommendedName>
</protein>
<sequence length="92" mass="9705">MTFCLSHSSTRSSVVLLMKVISGGVMVVVGIWVWLMVFWVALCDLMSVVALFGIRSSLVTAVKLGANSSSIPVGNLGLKVSGAVSYDDIVKV</sequence>
<evidence type="ECO:0000256" key="1">
    <source>
        <dbReference type="SAM" id="Phobius"/>
    </source>
</evidence>
<keyword evidence="1" id="KW-1133">Transmembrane helix</keyword>
<reference evidence="2" key="1">
    <citation type="journal article" date="2022" name="Plant J.">
        <title>Strategies of tolerance reflected in two North American maple genomes.</title>
        <authorList>
            <person name="McEvoy S.L."/>
            <person name="Sezen U.U."/>
            <person name="Trouern-Trend A."/>
            <person name="McMahon S.M."/>
            <person name="Schaberg P.G."/>
            <person name="Yang J."/>
            <person name="Wegrzyn J.L."/>
            <person name="Swenson N.G."/>
        </authorList>
    </citation>
    <scope>NUCLEOTIDE SEQUENCE</scope>
    <source>
        <strain evidence="2">91603</strain>
    </source>
</reference>
<accession>A0AAD5IBM1</accession>
<dbReference type="EMBL" id="JAJSOW010000107">
    <property type="protein sequence ID" value="KAI9157616.1"/>
    <property type="molecule type" value="Genomic_DNA"/>
</dbReference>
<keyword evidence="1" id="KW-0812">Transmembrane</keyword>
<dbReference type="AlphaFoldDB" id="A0AAD5IBM1"/>
<evidence type="ECO:0008006" key="4">
    <source>
        <dbReference type="Google" id="ProtNLM"/>
    </source>
</evidence>
<gene>
    <name evidence="2" type="ORF">LWI28_025274</name>
</gene>
<evidence type="ECO:0000313" key="3">
    <source>
        <dbReference type="Proteomes" id="UP001064489"/>
    </source>
</evidence>
<keyword evidence="3" id="KW-1185">Reference proteome</keyword>
<reference evidence="2" key="2">
    <citation type="submission" date="2023-02" db="EMBL/GenBank/DDBJ databases">
        <authorList>
            <person name="Swenson N.G."/>
            <person name="Wegrzyn J.L."/>
            <person name="Mcevoy S.L."/>
        </authorList>
    </citation>
    <scope>NUCLEOTIDE SEQUENCE</scope>
    <source>
        <strain evidence="2">91603</strain>
        <tissue evidence="2">Leaf</tissue>
    </source>
</reference>
<name>A0AAD5IBM1_ACENE</name>
<dbReference type="Proteomes" id="UP001064489">
    <property type="component" value="Chromosome 12"/>
</dbReference>